<protein>
    <recommendedName>
        <fullName evidence="13">ABC transporter domain-containing protein</fullName>
    </recommendedName>
</protein>
<dbReference type="InterPro" id="IPR000412">
    <property type="entry name" value="ABC_2_transport"/>
</dbReference>
<keyword evidence="12" id="KW-1185">Reference proteome</keyword>
<feature type="transmembrane region" description="Helical" evidence="8">
    <location>
        <begin position="615"/>
        <end position="638"/>
    </location>
</feature>
<dbReference type="PANTHER" id="PTHR43038">
    <property type="entry name" value="ATP-BINDING CASSETTE, SUB-FAMILY H, MEMBER 1"/>
    <property type="match status" value="1"/>
</dbReference>
<feature type="region of interest" description="Disordered" evidence="7">
    <location>
        <begin position="28"/>
        <end position="54"/>
    </location>
</feature>
<dbReference type="GO" id="GO:0005524">
    <property type="term" value="F:ATP binding"/>
    <property type="evidence" value="ECO:0007669"/>
    <property type="project" value="UniProtKB-KW"/>
</dbReference>
<reference evidence="11 12" key="1">
    <citation type="submission" date="2023-03" db="EMBL/GenBank/DDBJ databases">
        <title>High-quality genome of Scylla paramamosain provides insights in environmental adaptation.</title>
        <authorList>
            <person name="Zhang L."/>
        </authorList>
    </citation>
    <scope>NUCLEOTIDE SEQUENCE [LARGE SCALE GENOMIC DNA]</scope>
    <source>
        <strain evidence="11">LZ_2023a</strain>
        <tissue evidence="11">Muscle</tissue>
    </source>
</reference>
<feature type="transmembrane region" description="Helical" evidence="8">
    <location>
        <begin position="681"/>
        <end position="701"/>
    </location>
</feature>
<dbReference type="InterPro" id="IPR003593">
    <property type="entry name" value="AAA+_ATPase"/>
</dbReference>
<dbReference type="PANTHER" id="PTHR43038:SF3">
    <property type="entry name" value="ABC TRANSPORTER G FAMILY MEMBER 20 ISOFORM X1"/>
    <property type="match status" value="1"/>
</dbReference>
<dbReference type="PROSITE" id="PS51012">
    <property type="entry name" value="ABC_TM2"/>
    <property type="match status" value="1"/>
</dbReference>
<feature type="domain" description="ABC transmembrane type-2" evidence="10">
    <location>
        <begin position="526"/>
        <end position="764"/>
    </location>
</feature>
<evidence type="ECO:0000259" key="10">
    <source>
        <dbReference type="PROSITE" id="PS51012"/>
    </source>
</evidence>
<comment type="caution">
    <text evidence="11">The sequence shown here is derived from an EMBL/GenBank/DDBJ whole genome shotgun (WGS) entry which is preliminary data.</text>
</comment>
<dbReference type="InterPro" id="IPR047817">
    <property type="entry name" value="ABC2_TM_bact-type"/>
</dbReference>
<proteinExistence type="predicted"/>
<keyword evidence="3" id="KW-0547">Nucleotide-binding</keyword>
<dbReference type="Gene3D" id="3.40.50.300">
    <property type="entry name" value="P-loop containing nucleotide triphosphate hydrolases"/>
    <property type="match status" value="1"/>
</dbReference>
<keyword evidence="4" id="KW-0067">ATP-binding</keyword>
<dbReference type="Proteomes" id="UP001487740">
    <property type="component" value="Unassembled WGS sequence"/>
</dbReference>
<dbReference type="GO" id="GO:0016887">
    <property type="term" value="F:ATP hydrolysis activity"/>
    <property type="evidence" value="ECO:0007669"/>
    <property type="project" value="InterPro"/>
</dbReference>
<dbReference type="InterPro" id="IPR003439">
    <property type="entry name" value="ABC_transporter-like_ATP-bd"/>
</dbReference>
<keyword evidence="5 8" id="KW-1133">Transmembrane helix</keyword>
<feature type="transmembrane region" description="Helical" evidence="8">
    <location>
        <begin position="740"/>
        <end position="761"/>
    </location>
</feature>
<gene>
    <name evidence="11" type="ORF">O3P69_007102</name>
</gene>
<dbReference type="AlphaFoldDB" id="A0AAW0V1N1"/>
<evidence type="ECO:0000256" key="1">
    <source>
        <dbReference type="ARBA" id="ARBA00004141"/>
    </source>
</evidence>
<keyword evidence="2 8" id="KW-0812">Transmembrane</keyword>
<dbReference type="EMBL" id="JARAKH010000002">
    <property type="protein sequence ID" value="KAK8406150.1"/>
    <property type="molecule type" value="Genomic_DNA"/>
</dbReference>
<dbReference type="SMART" id="SM00382">
    <property type="entry name" value="AAA"/>
    <property type="match status" value="1"/>
</dbReference>
<dbReference type="GO" id="GO:0043190">
    <property type="term" value="C:ATP-binding cassette (ABC) transporter complex"/>
    <property type="evidence" value="ECO:0007669"/>
    <property type="project" value="InterPro"/>
</dbReference>
<dbReference type="Pfam" id="PF12698">
    <property type="entry name" value="ABC2_membrane_3"/>
    <property type="match status" value="1"/>
</dbReference>
<feature type="compositionally biased region" description="Polar residues" evidence="7">
    <location>
        <begin position="35"/>
        <end position="45"/>
    </location>
</feature>
<dbReference type="InterPro" id="IPR017871">
    <property type="entry name" value="ABC_transporter-like_CS"/>
</dbReference>
<evidence type="ECO:0000313" key="11">
    <source>
        <dbReference type="EMBL" id="KAK8406150.1"/>
    </source>
</evidence>
<dbReference type="PROSITE" id="PS50893">
    <property type="entry name" value="ABC_TRANSPORTER_2"/>
    <property type="match status" value="1"/>
</dbReference>
<comment type="subcellular location">
    <subcellularLocation>
        <location evidence="1">Membrane</location>
        <topology evidence="1">Multi-pass membrane protein</topology>
    </subcellularLocation>
</comment>
<dbReference type="SUPFAM" id="SSF52540">
    <property type="entry name" value="P-loop containing nucleoside triphosphate hydrolases"/>
    <property type="match status" value="1"/>
</dbReference>
<dbReference type="PRINTS" id="PR00164">
    <property type="entry name" value="ABC2TRNSPORT"/>
</dbReference>
<evidence type="ECO:0000256" key="7">
    <source>
        <dbReference type="SAM" id="MobiDB-lite"/>
    </source>
</evidence>
<evidence type="ECO:0000259" key="9">
    <source>
        <dbReference type="PROSITE" id="PS50893"/>
    </source>
</evidence>
<evidence type="ECO:0000313" key="12">
    <source>
        <dbReference type="Proteomes" id="UP001487740"/>
    </source>
</evidence>
<dbReference type="PROSITE" id="PS00211">
    <property type="entry name" value="ABC_TRANSPORTER_1"/>
    <property type="match status" value="1"/>
</dbReference>
<dbReference type="InterPro" id="IPR027417">
    <property type="entry name" value="P-loop_NTPase"/>
</dbReference>
<evidence type="ECO:0000256" key="4">
    <source>
        <dbReference type="ARBA" id="ARBA00022840"/>
    </source>
</evidence>
<feature type="transmembrane region" description="Helical" evidence="8">
    <location>
        <begin position="650"/>
        <end position="669"/>
    </location>
</feature>
<evidence type="ECO:0008006" key="13">
    <source>
        <dbReference type="Google" id="ProtNLM"/>
    </source>
</evidence>
<evidence type="ECO:0000256" key="8">
    <source>
        <dbReference type="SAM" id="Phobius"/>
    </source>
</evidence>
<dbReference type="InterPro" id="IPR013525">
    <property type="entry name" value="ABC2_TM"/>
</dbReference>
<dbReference type="Pfam" id="PF00005">
    <property type="entry name" value="ABC_tran"/>
    <property type="match status" value="1"/>
</dbReference>
<evidence type="ECO:0000256" key="3">
    <source>
        <dbReference type="ARBA" id="ARBA00022741"/>
    </source>
</evidence>
<evidence type="ECO:0000256" key="2">
    <source>
        <dbReference type="ARBA" id="ARBA00022692"/>
    </source>
</evidence>
<keyword evidence="6 8" id="KW-0472">Membrane</keyword>
<sequence length="765" mass="84815">MTKLQENAEPAEGDMVLQRLDQAKNSFVTGKPAEDSNSSMTTAGTSLPWRRNRKSTCSTSSGNVVVVQGAYKYYGSGKKKVMVLENLNMRVPQGAIYGLLGPSGCGKTTLLGCTSESAVPGHRVGYMPQELALYQEFTILETLHYFGRIHQMSSGHITRRTGFLITFLDLPNPARLISQLSGGQQRRVSLAAALLHEPELLILDEPTVGVDPLLRSSIWEHLLEVCNSGNTTIIITTHYIEEARQADKVGLMRGGRLLAETSPYSLIQHFGIPSLEDIFLKLCLENRSGEDELLHGKVNVAFEGETSGTKPLPGSLPEARGSLKILQEDVDPTTGHVMLRDSSENNILLSPWVRTSKYERVFSMDRFTALLIKNFIRLWRNKGFLLFSFLMPPLQTVLFCLTVGGTPYDLPMGIVNLDEGYHIPAILGDDFMFSQSYIRELNNRTITKKFYDSFDKGYAAVEDGSTWGLIYFSPNFTKGILAFYGSTKIPEVNGTDKEAAMIHIYMDNTNSQISATLGFALLSSLEKFLEDVIQDVEDITHFPIDTSKLALPIDFAKPVYGSADASFTEFMAPGVILTITYFMAVGLTALSFIIERKEGLLDRSWVSGVQSSEVMLAHLATQMLVMLVQISLILVFMFPVFQLPCKGSMVWVVLLSVLQGFCGMTFGLMTSALSNDENTAIMMALGIFYPLLLLSGIVWPIQGIPVALRYVSYVLPQTYACEAIRAILYKGWDITYATVYLGYLVTIAWLIIHLVIALIAIRVRK</sequence>
<organism evidence="11 12">
    <name type="scientific">Scylla paramamosain</name>
    <name type="common">Mud crab</name>
    <dbReference type="NCBI Taxonomy" id="85552"/>
    <lineage>
        <taxon>Eukaryota</taxon>
        <taxon>Metazoa</taxon>
        <taxon>Ecdysozoa</taxon>
        <taxon>Arthropoda</taxon>
        <taxon>Crustacea</taxon>
        <taxon>Multicrustacea</taxon>
        <taxon>Malacostraca</taxon>
        <taxon>Eumalacostraca</taxon>
        <taxon>Eucarida</taxon>
        <taxon>Decapoda</taxon>
        <taxon>Pleocyemata</taxon>
        <taxon>Brachyura</taxon>
        <taxon>Eubrachyura</taxon>
        <taxon>Portunoidea</taxon>
        <taxon>Portunidae</taxon>
        <taxon>Portuninae</taxon>
        <taxon>Scylla</taxon>
    </lineage>
</organism>
<evidence type="ECO:0000256" key="5">
    <source>
        <dbReference type="ARBA" id="ARBA00022989"/>
    </source>
</evidence>
<evidence type="ECO:0000256" key="6">
    <source>
        <dbReference type="ARBA" id="ARBA00023136"/>
    </source>
</evidence>
<feature type="transmembrane region" description="Helical" evidence="8">
    <location>
        <begin position="570"/>
        <end position="594"/>
    </location>
</feature>
<feature type="domain" description="ABC transporter" evidence="9">
    <location>
        <begin position="65"/>
        <end position="279"/>
    </location>
</feature>
<dbReference type="GO" id="GO:0140359">
    <property type="term" value="F:ABC-type transporter activity"/>
    <property type="evidence" value="ECO:0007669"/>
    <property type="project" value="InterPro"/>
</dbReference>
<name>A0AAW0V1N1_SCYPA</name>
<accession>A0AAW0V1N1</accession>